<dbReference type="SUPFAM" id="SSF52980">
    <property type="entry name" value="Restriction endonuclease-like"/>
    <property type="match status" value="1"/>
</dbReference>
<accession>A0ABR5IDA9</accession>
<gene>
    <name evidence="2" type="ORF">ABW18_09275</name>
</gene>
<evidence type="ECO:0000313" key="3">
    <source>
        <dbReference type="Proteomes" id="UP000037247"/>
    </source>
</evidence>
<protein>
    <recommendedName>
        <fullName evidence="1">Restriction endonuclease type II-like domain-containing protein</fullName>
    </recommendedName>
</protein>
<name>A0ABR5IDA9_9ACTN</name>
<dbReference type="EMBL" id="LDTZ01000016">
    <property type="protein sequence ID" value="KNA91710.1"/>
    <property type="molecule type" value="Genomic_DNA"/>
</dbReference>
<dbReference type="InterPro" id="IPR011335">
    <property type="entry name" value="Restrct_endonuc-II-like"/>
</dbReference>
<dbReference type="InterPro" id="IPR049468">
    <property type="entry name" value="Restrct_endonuc-II-like_dom"/>
</dbReference>
<sequence length="72" mass="8005">MIDVAFPAAMLAVEIDGFAYHRDAKTLQHDRTRRNALIAKGWTVLNFTWSDLVERPDYVISSIEAALEAAAA</sequence>
<keyword evidence="3" id="KW-1185">Reference proteome</keyword>
<reference evidence="2 3" key="1">
    <citation type="submission" date="2015-05" db="EMBL/GenBank/DDBJ databases">
        <title>Draft genome sequence of the bacterium Gordonia jacobaea a new member of the Gordonia genus.</title>
        <authorList>
            <person name="Jimenez-Galisteo G."/>
            <person name="Dominguez A."/>
            <person name="Munoz E."/>
            <person name="Vinas M."/>
        </authorList>
    </citation>
    <scope>NUCLEOTIDE SEQUENCE [LARGE SCALE GENOMIC DNA]</scope>
    <source>
        <strain evidence="3">mv1</strain>
    </source>
</reference>
<proteinExistence type="predicted"/>
<evidence type="ECO:0000313" key="2">
    <source>
        <dbReference type="EMBL" id="KNA91710.1"/>
    </source>
</evidence>
<dbReference type="Proteomes" id="UP000037247">
    <property type="component" value="Unassembled WGS sequence"/>
</dbReference>
<comment type="caution">
    <text evidence="2">The sequence shown here is derived from an EMBL/GenBank/DDBJ whole genome shotgun (WGS) entry which is preliminary data.</text>
</comment>
<evidence type="ECO:0000259" key="1">
    <source>
        <dbReference type="Pfam" id="PF18741"/>
    </source>
</evidence>
<organism evidence="2 3">
    <name type="scientific">Gordonia jacobaea</name>
    <dbReference type="NCBI Taxonomy" id="122202"/>
    <lineage>
        <taxon>Bacteria</taxon>
        <taxon>Bacillati</taxon>
        <taxon>Actinomycetota</taxon>
        <taxon>Actinomycetes</taxon>
        <taxon>Mycobacteriales</taxon>
        <taxon>Gordoniaceae</taxon>
        <taxon>Gordonia</taxon>
    </lineage>
</organism>
<dbReference type="Gene3D" id="3.40.960.10">
    <property type="entry name" value="VSR Endonuclease"/>
    <property type="match status" value="1"/>
</dbReference>
<dbReference type="Pfam" id="PF18741">
    <property type="entry name" value="MTES_1575"/>
    <property type="match status" value="1"/>
</dbReference>
<feature type="domain" description="Restriction endonuclease type II-like" evidence="1">
    <location>
        <begin position="8"/>
        <end position="67"/>
    </location>
</feature>